<dbReference type="Proteomes" id="UP001348149">
    <property type="component" value="Unassembled WGS sequence"/>
</dbReference>
<dbReference type="InterPro" id="IPR036388">
    <property type="entry name" value="WH-like_DNA-bd_sf"/>
</dbReference>
<comment type="caution">
    <text evidence="3">The sequence shown here is derived from an EMBL/GenBank/DDBJ whole genome shotgun (WGS) entry which is preliminary data.</text>
</comment>
<dbReference type="SUPFAM" id="SSF46785">
    <property type="entry name" value="Winged helix' DNA-binding domain"/>
    <property type="match status" value="1"/>
</dbReference>
<name>A0ABU6HBE8_9RHOB</name>
<evidence type="ECO:0000259" key="2">
    <source>
        <dbReference type="Pfam" id="PF13280"/>
    </source>
</evidence>
<dbReference type="Pfam" id="PF08279">
    <property type="entry name" value="HTH_11"/>
    <property type="match status" value="1"/>
</dbReference>
<dbReference type="PROSITE" id="PS52050">
    <property type="entry name" value="WYL"/>
    <property type="match status" value="1"/>
</dbReference>
<dbReference type="Gene3D" id="1.10.10.10">
    <property type="entry name" value="Winged helix-like DNA-binding domain superfamily/Winged helix DNA-binding domain"/>
    <property type="match status" value="1"/>
</dbReference>
<dbReference type="PANTHER" id="PTHR34580">
    <property type="match status" value="1"/>
</dbReference>
<dbReference type="InterPro" id="IPR026881">
    <property type="entry name" value="WYL_dom"/>
</dbReference>
<protein>
    <submittedName>
        <fullName evidence="3">YafY family protein</fullName>
    </submittedName>
</protein>
<organism evidence="3 4">
    <name type="scientific">Mesobacterium hydrothermale</name>
    <dbReference type="NCBI Taxonomy" id="3111907"/>
    <lineage>
        <taxon>Bacteria</taxon>
        <taxon>Pseudomonadati</taxon>
        <taxon>Pseudomonadota</taxon>
        <taxon>Alphaproteobacteria</taxon>
        <taxon>Rhodobacterales</taxon>
        <taxon>Roseobacteraceae</taxon>
        <taxon>Mesobacterium</taxon>
    </lineage>
</organism>
<dbReference type="InterPro" id="IPR013196">
    <property type="entry name" value="HTH_11"/>
</dbReference>
<dbReference type="InterPro" id="IPR036390">
    <property type="entry name" value="WH_DNA-bd_sf"/>
</dbReference>
<accession>A0ABU6HBE8</accession>
<dbReference type="PANTHER" id="PTHR34580:SF3">
    <property type="entry name" value="PROTEIN PAFB"/>
    <property type="match status" value="1"/>
</dbReference>
<proteinExistence type="predicted"/>
<gene>
    <name evidence="3" type="ORF">VK792_00635</name>
</gene>
<sequence>MSRTARLFQLMQALRSLPSPVTAQRLALETGVSDRTLYRDIDTLRGLGAVIDGAAGYGYTLIEDASLPPMAFDDEELEALVLGLREVQAVGDPALKEAATSALAKLRARVPEAQSRRLQHAVLTAHRFAPPPPPGIDARQLRRAAWDEVQVSFAYRDGQGQDTRRAVCPLAIVYFEASHCLLTWCLLRGDYRAFRLDRMRDLVVSDTSFRPRRAPMLRAFLEQIRGSADSRDNSNGLLPEPKQSR</sequence>
<feature type="domain" description="WYL" evidence="2">
    <location>
        <begin position="139"/>
        <end position="203"/>
    </location>
</feature>
<dbReference type="InterPro" id="IPR051534">
    <property type="entry name" value="CBASS_pafABC_assoc_protein"/>
</dbReference>
<dbReference type="Pfam" id="PF13280">
    <property type="entry name" value="WYL"/>
    <property type="match status" value="1"/>
</dbReference>
<evidence type="ECO:0000259" key="1">
    <source>
        <dbReference type="Pfam" id="PF08279"/>
    </source>
</evidence>
<dbReference type="RefSeq" id="WP_326295283.1">
    <property type="nucleotide sequence ID" value="NZ_JAYLLH010000001.1"/>
</dbReference>
<keyword evidence="4" id="KW-1185">Reference proteome</keyword>
<feature type="domain" description="Helix-turn-helix type 11" evidence="1">
    <location>
        <begin position="6"/>
        <end position="59"/>
    </location>
</feature>
<reference evidence="3 4" key="1">
    <citation type="submission" date="2024-01" db="EMBL/GenBank/DDBJ databases">
        <title>Mesobacterium rodlantinim sp. nov., isolated from shallow sea hydrothermal systems off Kueishantao Island.</title>
        <authorList>
            <person name="Su Z."/>
            <person name="Tang K."/>
        </authorList>
    </citation>
    <scope>NUCLEOTIDE SEQUENCE [LARGE SCALE GENOMIC DNA]</scope>
    <source>
        <strain evidence="3 4">TK19101</strain>
    </source>
</reference>
<evidence type="ECO:0000313" key="3">
    <source>
        <dbReference type="EMBL" id="MEC3859774.1"/>
    </source>
</evidence>
<evidence type="ECO:0000313" key="4">
    <source>
        <dbReference type="Proteomes" id="UP001348149"/>
    </source>
</evidence>
<dbReference type="EMBL" id="JAYLLH010000001">
    <property type="protein sequence ID" value="MEC3859774.1"/>
    <property type="molecule type" value="Genomic_DNA"/>
</dbReference>